<dbReference type="Gene3D" id="3.30.9.10">
    <property type="entry name" value="D-Amino Acid Oxidase, subunit A, domain 2"/>
    <property type="match status" value="1"/>
</dbReference>
<dbReference type="PRINTS" id="PR00420">
    <property type="entry name" value="RNGMNOXGNASE"/>
</dbReference>
<proteinExistence type="predicted"/>
<evidence type="ECO:0000259" key="1">
    <source>
        <dbReference type="Pfam" id="PF01266"/>
    </source>
</evidence>
<dbReference type="Pfam" id="PF01266">
    <property type="entry name" value="DAO"/>
    <property type="match status" value="1"/>
</dbReference>
<dbReference type="AlphaFoldDB" id="A0A3B0U0U1"/>
<dbReference type="Gene3D" id="3.50.50.60">
    <property type="entry name" value="FAD/NAD(P)-binding domain"/>
    <property type="match status" value="1"/>
</dbReference>
<organism evidence="2">
    <name type="scientific">hydrothermal vent metagenome</name>
    <dbReference type="NCBI Taxonomy" id="652676"/>
    <lineage>
        <taxon>unclassified sequences</taxon>
        <taxon>metagenomes</taxon>
        <taxon>ecological metagenomes</taxon>
    </lineage>
</organism>
<dbReference type="EMBL" id="UOEO01000133">
    <property type="protein sequence ID" value="VAW20242.1"/>
    <property type="molecule type" value="Genomic_DNA"/>
</dbReference>
<evidence type="ECO:0000313" key="2">
    <source>
        <dbReference type="EMBL" id="VAW20242.1"/>
    </source>
</evidence>
<sequence>MKTLPYWWDAVSWQSAQPQEIPARIDAAIIGAGYSGLSAALVLARAGLRVVVFEAGELGAGASSRNGGMVGPSFHKLGVAGLRAKFGTKISNDILRESAGFVDYLAGFLQRENIEADFKRTGRFLGARRPAHYQQMARMLEDLQNSCAVSGHMVAKERVHEEIGSDLFCGGVVFDGDGGLDPAKYLAGLAAKVRAAGGLIFTRTPVEMVEKTAAGFALKTPVGQINAERVAICTNGHTGRQFKQFRRRVIPIRSAMIATRELPQEMMTKLLPRGRMHGDSSRVFPYYRASPDGKRILLGGRASAADDPGENARQLRRIMLEVFPDLSEVKISHVWSGLVAYSFDHAPHIGQRDGLYYAMGYCGSGVSRASYFGNKLGHKMLDQEEKGRTAFDKLEFPGHAFYSGNPWFMPAVMGWYRMLDRLGL</sequence>
<dbReference type="InterPro" id="IPR036188">
    <property type="entry name" value="FAD/NAD-bd_sf"/>
</dbReference>
<dbReference type="PANTHER" id="PTHR13847">
    <property type="entry name" value="SARCOSINE DEHYDROGENASE-RELATED"/>
    <property type="match status" value="1"/>
</dbReference>
<name>A0A3B0U0U1_9ZZZZ</name>
<gene>
    <name evidence="2" type="ORF">MNBD_ALPHA12-1515</name>
</gene>
<accession>A0A3B0U0U1</accession>
<dbReference type="InterPro" id="IPR006076">
    <property type="entry name" value="FAD-dep_OxRdtase"/>
</dbReference>
<dbReference type="SUPFAM" id="SSF51905">
    <property type="entry name" value="FAD/NAD(P)-binding domain"/>
    <property type="match status" value="1"/>
</dbReference>
<feature type="domain" description="FAD dependent oxidoreductase" evidence="1">
    <location>
        <begin position="26"/>
        <end position="373"/>
    </location>
</feature>
<dbReference type="GO" id="GO:0005737">
    <property type="term" value="C:cytoplasm"/>
    <property type="evidence" value="ECO:0007669"/>
    <property type="project" value="TreeGrafter"/>
</dbReference>
<dbReference type="PANTHER" id="PTHR13847:SF281">
    <property type="entry name" value="FAD DEPENDENT OXIDOREDUCTASE DOMAIN-CONTAINING PROTEIN"/>
    <property type="match status" value="1"/>
</dbReference>
<protein>
    <submittedName>
        <fullName evidence="2">Oxidoreductase</fullName>
    </submittedName>
</protein>
<reference evidence="2" key="1">
    <citation type="submission" date="2018-06" db="EMBL/GenBank/DDBJ databases">
        <authorList>
            <person name="Zhirakovskaya E."/>
        </authorList>
    </citation>
    <scope>NUCLEOTIDE SEQUENCE</scope>
</reference>